<dbReference type="Gene3D" id="3.10.20.310">
    <property type="entry name" value="membrane protein fhac"/>
    <property type="match status" value="1"/>
</dbReference>
<dbReference type="Gene3D" id="2.40.160.50">
    <property type="entry name" value="membrane protein fhac: a member of the omp85/tpsb transporter family"/>
    <property type="match status" value="1"/>
</dbReference>
<dbReference type="PANTHER" id="PTHR34597:SF3">
    <property type="entry name" value="OUTER MEMBRANE TRANSPORTER CDIB"/>
    <property type="match status" value="1"/>
</dbReference>
<dbReference type="PANTHER" id="PTHR34597">
    <property type="entry name" value="SLR1661 PROTEIN"/>
    <property type="match status" value="1"/>
</dbReference>
<dbReference type="GO" id="GO:0046819">
    <property type="term" value="P:protein secretion by the type V secretion system"/>
    <property type="evidence" value="ECO:0007669"/>
    <property type="project" value="TreeGrafter"/>
</dbReference>
<keyword evidence="2" id="KW-0812">Transmembrane</keyword>
<evidence type="ECO:0000256" key="3">
    <source>
        <dbReference type="ARBA" id="ARBA00023237"/>
    </source>
</evidence>
<evidence type="ECO:0000256" key="4">
    <source>
        <dbReference type="SAM" id="SignalP"/>
    </source>
</evidence>
<feature type="domain" description="Haemolysin activator HlyB C-terminal" evidence="5">
    <location>
        <begin position="242"/>
        <end position="561"/>
    </location>
</feature>
<keyword evidence="8" id="KW-1185">Reference proteome</keyword>
<accession>A0A6M0RS66</accession>
<feature type="chain" id="PRO_5027029265" evidence="4">
    <location>
        <begin position="18"/>
        <end position="606"/>
    </location>
</feature>
<sequence length="606" mass="67144">MARKILLGLVLPLTVLANVTNRSWASTHPSEFGNEALGTEELYAQNSLNDSEEGFPELAGLGGCPDSSTERDNTMKYKDVMLPRGSRITFSSTDVLDTNSQNKFLAPLKNKEGTFKEEISLIDVLNVINQITAWYVGEGYITSRACLPEDLRPVWDAGSEAVLEIQLIEGVIEDNIDIKIKDNENESGPLADYIRSRIHLGIGIPFNAFRLEQQLRLLREDPLFEEIEATVRATDSNGFNNQSKLEVEYVEADPFIYGVSIDNYLPPSVGSERVSVDVGYRNPTGLGDLFTVGYARSLTGGLDMWNASYQLPLGPEGNTLLLQGVWQDSEITGTEFEELDLRAESEFYKLAYRHPLLRTVNKEFALSLGFEFRDGQTFVFERLPTPFGIGPDEDGVSRTSVVTFGQDYRYRDEHGAWLAESQFRVGTGLFDATDNDSPVPDGQFVSWLGQVQRVKRLGYNQLLVISGSMQLSSDSLLPSEQFVLGGGQSLRGFQQSARSGDNGIRFSIEDRFTLSRCSTAAREVPELQVAPFFDIGGVWNASGNPNKIPEDRFLAGIGAGLIWDACLPNNNLMTRLDFALPITDFSGRGNNLQDAGIYFQLQFGSD</sequence>
<dbReference type="GO" id="GO:0008320">
    <property type="term" value="F:protein transmembrane transporter activity"/>
    <property type="evidence" value="ECO:0007669"/>
    <property type="project" value="TreeGrafter"/>
</dbReference>
<dbReference type="Proteomes" id="UP000481033">
    <property type="component" value="Unassembled WGS sequence"/>
</dbReference>
<feature type="domain" description="Polypeptide-transport-associated ShlB-type" evidence="6">
    <location>
        <begin position="88"/>
        <end position="150"/>
    </location>
</feature>
<evidence type="ECO:0000259" key="6">
    <source>
        <dbReference type="Pfam" id="PF08479"/>
    </source>
</evidence>
<dbReference type="InterPro" id="IPR013686">
    <property type="entry name" value="Polypept-transport_assoc_ShlB"/>
</dbReference>
<proteinExistence type="predicted"/>
<name>A0A6M0RS66_9CYAN</name>
<dbReference type="AlphaFoldDB" id="A0A6M0RS66"/>
<evidence type="ECO:0000256" key="2">
    <source>
        <dbReference type="ARBA" id="ARBA00022692"/>
    </source>
</evidence>
<keyword evidence="1" id="KW-0472">Membrane</keyword>
<comment type="caution">
    <text evidence="7">The sequence shown here is derived from an EMBL/GenBank/DDBJ whole genome shotgun (WGS) entry which is preliminary data.</text>
</comment>
<dbReference type="RefSeq" id="WP_163701469.1">
    <property type="nucleotide sequence ID" value="NZ_QXHD01000004.1"/>
</dbReference>
<protein>
    <submittedName>
        <fullName evidence="7">ShlB/FhaC/HecB family hemolysin secretion/activation protein</fullName>
    </submittedName>
</protein>
<evidence type="ECO:0000259" key="5">
    <source>
        <dbReference type="Pfam" id="PF03865"/>
    </source>
</evidence>
<dbReference type="Pfam" id="PF03865">
    <property type="entry name" value="ShlB"/>
    <property type="match status" value="1"/>
</dbReference>
<dbReference type="InterPro" id="IPR051544">
    <property type="entry name" value="TPS_OM_transporter"/>
</dbReference>
<dbReference type="Pfam" id="PF08479">
    <property type="entry name" value="POTRA_2"/>
    <property type="match status" value="1"/>
</dbReference>
<keyword evidence="3" id="KW-0998">Cell outer membrane</keyword>
<keyword evidence="1" id="KW-1134">Transmembrane beta strand</keyword>
<dbReference type="EMBL" id="QXHD01000004">
    <property type="protein sequence ID" value="NEZ58700.1"/>
    <property type="molecule type" value="Genomic_DNA"/>
</dbReference>
<dbReference type="InterPro" id="IPR005565">
    <property type="entry name" value="Hemolysn_activator_HlyB_C"/>
</dbReference>
<reference evidence="7 8" key="1">
    <citation type="journal article" date="2020" name="Microb. Ecol.">
        <title>Ecogenomics of the Marine Benthic Filamentous Cyanobacterium Adonisia.</title>
        <authorList>
            <person name="Walter J.M."/>
            <person name="Coutinho F.H."/>
            <person name="Leomil L."/>
            <person name="Hargreaves P.I."/>
            <person name="Campeao M.E."/>
            <person name="Vieira V.V."/>
            <person name="Silva B.S."/>
            <person name="Fistarol G.O."/>
            <person name="Salomon P.S."/>
            <person name="Sawabe T."/>
            <person name="Mino S."/>
            <person name="Hosokawa M."/>
            <person name="Miyashita H."/>
            <person name="Maruyama F."/>
            <person name="van Verk M.C."/>
            <person name="Dutilh B.E."/>
            <person name="Thompson C.C."/>
            <person name="Thompson F.L."/>
        </authorList>
    </citation>
    <scope>NUCLEOTIDE SEQUENCE [LARGE SCALE GENOMIC DNA]</scope>
    <source>
        <strain evidence="7 8">CCMR0081</strain>
    </source>
</reference>
<evidence type="ECO:0000313" key="7">
    <source>
        <dbReference type="EMBL" id="NEZ58700.1"/>
    </source>
</evidence>
<keyword evidence="4" id="KW-0732">Signal</keyword>
<feature type="signal peptide" evidence="4">
    <location>
        <begin position="1"/>
        <end position="17"/>
    </location>
</feature>
<gene>
    <name evidence="7" type="ORF">DXZ20_24275</name>
</gene>
<dbReference type="GO" id="GO:0098046">
    <property type="term" value="C:type V protein secretion system complex"/>
    <property type="evidence" value="ECO:0007669"/>
    <property type="project" value="TreeGrafter"/>
</dbReference>
<evidence type="ECO:0000313" key="8">
    <source>
        <dbReference type="Proteomes" id="UP000481033"/>
    </source>
</evidence>
<evidence type="ECO:0000256" key="1">
    <source>
        <dbReference type="ARBA" id="ARBA00022452"/>
    </source>
</evidence>
<organism evidence="7 8">
    <name type="scientific">Adonisia turfae CCMR0081</name>
    <dbReference type="NCBI Taxonomy" id="2292702"/>
    <lineage>
        <taxon>Bacteria</taxon>
        <taxon>Bacillati</taxon>
        <taxon>Cyanobacteriota</taxon>
        <taxon>Adonisia</taxon>
        <taxon>Adonisia turfae</taxon>
    </lineage>
</organism>